<comment type="function">
    <text evidence="12">Template-independent DNA polymerase which catalyzes the random addition of deoxynucleoside 5'-triphosphate to the 3'-end of a DNA initiator. One of the in vivo functions of this enzyme is the addition of nucleotides at the junction (N region) of rearranged Ig heavy chain and T-cell receptor gene segments during the maturation of B- and T-cells.</text>
</comment>
<evidence type="ECO:0000256" key="6">
    <source>
        <dbReference type="ARBA" id="ARBA00022639"/>
    </source>
</evidence>
<dbReference type="GO" id="GO:0003887">
    <property type="term" value="F:DNA-directed DNA polymerase activity"/>
    <property type="evidence" value="ECO:0007669"/>
    <property type="project" value="UniProtKB-UniRule"/>
</dbReference>
<reference evidence="17" key="1">
    <citation type="submission" date="2003-11" db="EMBL/GenBank/DDBJ databases">
        <title>Molecular cloning, expression of Terminal deoxynucleotidyltransferase gene of torafugu (Takifugu rubripes).</title>
        <authorList>
            <person name="Miyadai T."/>
            <person name="Ootani M."/>
        </authorList>
    </citation>
    <scope>NUCLEOTIDE SEQUENCE</scope>
    <source>
        <tissue evidence="17">Pronephros</tissue>
    </source>
</reference>
<gene>
    <name evidence="17" type="primary">TdT</name>
</gene>
<evidence type="ECO:0000256" key="1">
    <source>
        <dbReference type="ARBA" id="ARBA00001946"/>
    </source>
</evidence>
<keyword evidence="10 14" id="KW-0460">Magnesium</keyword>
<evidence type="ECO:0000256" key="5">
    <source>
        <dbReference type="ARBA" id="ARBA00015018"/>
    </source>
</evidence>
<dbReference type="InterPro" id="IPR010996">
    <property type="entry name" value="HHH_MUS81"/>
</dbReference>
<evidence type="ECO:0000256" key="2">
    <source>
        <dbReference type="ARBA" id="ARBA00004123"/>
    </source>
</evidence>
<evidence type="ECO:0000256" key="3">
    <source>
        <dbReference type="ARBA" id="ARBA00008323"/>
    </source>
</evidence>
<dbReference type="InterPro" id="IPR018944">
    <property type="entry name" value="DNA_pol_lambd_fingers_domain"/>
</dbReference>
<dbReference type="Pfam" id="PF10391">
    <property type="entry name" value="DNA_pol_lambd_f"/>
    <property type="match status" value="1"/>
</dbReference>
<dbReference type="SUPFAM" id="SSF81301">
    <property type="entry name" value="Nucleotidyltransferase"/>
    <property type="match status" value="1"/>
</dbReference>
<keyword evidence="11 14" id="KW-0539">Nucleus</keyword>
<evidence type="ECO:0000256" key="11">
    <source>
        <dbReference type="ARBA" id="ARBA00023242"/>
    </source>
</evidence>
<comment type="subcellular location">
    <subcellularLocation>
        <location evidence="2 14">Nucleus</location>
    </subcellularLocation>
</comment>
<dbReference type="GO" id="GO:0046872">
    <property type="term" value="F:metal ion binding"/>
    <property type="evidence" value="ECO:0007669"/>
    <property type="project" value="UniProtKB-UniRule"/>
</dbReference>
<comment type="similarity">
    <text evidence="3 14">Belongs to the DNA polymerase type-X family.</text>
</comment>
<evidence type="ECO:0000256" key="10">
    <source>
        <dbReference type="ARBA" id="ARBA00022842"/>
    </source>
</evidence>
<comment type="catalytic activity">
    <reaction evidence="13 14">
        <text>DNA(n) + a 2'-deoxyribonucleoside 5'-triphosphate = DNA(n+1) + diphosphate</text>
        <dbReference type="Rhea" id="RHEA:22508"/>
        <dbReference type="Rhea" id="RHEA-COMP:17339"/>
        <dbReference type="Rhea" id="RHEA-COMP:17340"/>
        <dbReference type="ChEBI" id="CHEBI:33019"/>
        <dbReference type="ChEBI" id="CHEBI:61560"/>
        <dbReference type="ChEBI" id="CHEBI:173112"/>
        <dbReference type="EC" id="2.7.7.31"/>
    </reaction>
</comment>
<dbReference type="InterPro" id="IPR036420">
    <property type="entry name" value="BRCT_dom_sf"/>
</dbReference>
<dbReference type="CDD" id="cd00141">
    <property type="entry name" value="NT_POLXc"/>
    <property type="match status" value="1"/>
</dbReference>
<evidence type="ECO:0000256" key="12">
    <source>
        <dbReference type="ARBA" id="ARBA00037135"/>
    </source>
</evidence>
<dbReference type="SUPFAM" id="SSF52113">
    <property type="entry name" value="BRCT domain"/>
    <property type="match status" value="1"/>
</dbReference>
<dbReference type="SUPFAM" id="SSF47802">
    <property type="entry name" value="DNA polymerase beta, N-terminal domain-like"/>
    <property type="match status" value="1"/>
</dbReference>
<protein>
    <recommendedName>
        <fullName evidence="5 14">DNA nucleotidylexotransferase</fullName>
        <ecNumber evidence="4 14">2.7.7.31</ecNumber>
    </recommendedName>
</protein>
<dbReference type="GO" id="GO:0005634">
    <property type="term" value="C:nucleus"/>
    <property type="evidence" value="ECO:0007669"/>
    <property type="project" value="UniProtKB-SubCell"/>
</dbReference>
<evidence type="ECO:0000313" key="17">
    <source>
        <dbReference type="EMBL" id="BAD02935.1"/>
    </source>
</evidence>
<feature type="domain" description="BRCT" evidence="16">
    <location>
        <begin position="24"/>
        <end position="121"/>
    </location>
</feature>
<evidence type="ECO:0000259" key="16">
    <source>
        <dbReference type="PROSITE" id="PS50172"/>
    </source>
</evidence>
<dbReference type="InterPro" id="IPR002054">
    <property type="entry name" value="DNA-dir_DNA_pol_X"/>
</dbReference>
<dbReference type="RefSeq" id="NP_001027915.1">
    <property type="nucleotide sequence ID" value="NM_001032743.1"/>
</dbReference>
<dbReference type="GO" id="GO:0003677">
    <property type="term" value="F:DNA binding"/>
    <property type="evidence" value="ECO:0007669"/>
    <property type="project" value="UniProtKB-UniRule"/>
</dbReference>
<dbReference type="CTD" id="1791"/>
<dbReference type="FunFam" id="3.30.210.10:FF:000003">
    <property type="entry name" value="DNA nucleotidylexotransferase"/>
    <property type="match status" value="1"/>
</dbReference>
<dbReference type="InterPro" id="IPR028207">
    <property type="entry name" value="DNA_pol_B_palm_palm"/>
</dbReference>
<dbReference type="SMR" id="Q75U67"/>
<keyword evidence="9 14" id="KW-0479">Metal-binding</keyword>
<dbReference type="Gene3D" id="3.30.460.10">
    <property type="entry name" value="Beta Polymerase, domain 2"/>
    <property type="match status" value="1"/>
</dbReference>
<keyword evidence="8 14" id="KW-0548">Nucleotidyltransferase</keyword>
<dbReference type="SMART" id="SM00483">
    <property type="entry name" value="POLXc"/>
    <property type="match status" value="1"/>
</dbReference>
<evidence type="ECO:0000256" key="4">
    <source>
        <dbReference type="ARBA" id="ARBA00012435"/>
    </source>
</evidence>
<dbReference type="SMART" id="SM00292">
    <property type="entry name" value="BRCT"/>
    <property type="match status" value="1"/>
</dbReference>
<dbReference type="GO" id="GO:0006304">
    <property type="term" value="P:DNA modification"/>
    <property type="evidence" value="ECO:0007669"/>
    <property type="project" value="UniProtKB-KW"/>
</dbReference>
<dbReference type="Pfam" id="PF00533">
    <property type="entry name" value="BRCT"/>
    <property type="match status" value="1"/>
</dbReference>
<evidence type="ECO:0000256" key="8">
    <source>
        <dbReference type="ARBA" id="ARBA00022695"/>
    </source>
</evidence>
<dbReference type="Pfam" id="PF14792">
    <property type="entry name" value="DNA_pol_B_palm"/>
    <property type="match status" value="1"/>
</dbReference>
<dbReference type="GO" id="GO:0003912">
    <property type="term" value="F:DNA nucleotidylexotransferase activity"/>
    <property type="evidence" value="ECO:0007669"/>
    <property type="project" value="UniProtKB-KW"/>
</dbReference>
<feature type="binding site" evidence="15">
    <location>
        <position position="332"/>
    </location>
    <ligand>
        <name>Mg(2+)</name>
        <dbReference type="ChEBI" id="CHEBI:18420"/>
    </ligand>
</feature>
<evidence type="ECO:0000256" key="9">
    <source>
        <dbReference type="ARBA" id="ARBA00022723"/>
    </source>
</evidence>
<organism evidence="17">
    <name type="scientific">Takifugu rubripes</name>
    <name type="common">Japanese pufferfish</name>
    <name type="synonym">Fugu rubripes</name>
    <dbReference type="NCBI Taxonomy" id="31033"/>
    <lineage>
        <taxon>Eukaryota</taxon>
        <taxon>Metazoa</taxon>
        <taxon>Chordata</taxon>
        <taxon>Craniata</taxon>
        <taxon>Vertebrata</taxon>
        <taxon>Euteleostomi</taxon>
        <taxon>Actinopterygii</taxon>
        <taxon>Neopterygii</taxon>
        <taxon>Teleostei</taxon>
        <taxon>Neoteleostei</taxon>
        <taxon>Acanthomorphata</taxon>
        <taxon>Eupercaria</taxon>
        <taxon>Tetraodontiformes</taxon>
        <taxon>Tetradontoidea</taxon>
        <taxon>Tetraodontidae</taxon>
        <taxon>Takifugu</taxon>
    </lineage>
</organism>
<dbReference type="InterPro" id="IPR043519">
    <property type="entry name" value="NT_sf"/>
</dbReference>
<keyword evidence="6" id="KW-0780">Terminal addition</keyword>
<dbReference type="KEGG" id="tru:445927"/>
<dbReference type="InterPro" id="IPR027292">
    <property type="entry name" value="TdT"/>
</dbReference>
<evidence type="ECO:0000256" key="13">
    <source>
        <dbReference type="ARBA" id="ARBA00048976"/>
    </source>
</evidence>
<name>Q75U67_TAKRU</name>
<evidence type="ECO:0000256" key="7">
    <source>
        <dbReference type="ARBA" id="ARBA00022679"/>
    </source>
</evidence>
<feature type="binding site" evidence="15">
    <location>
        <position position="422"/>
    </location>
    <ligand>
        <name>Mg(2+)</name>
        <dbReference type="ChEBI" id="CHEBI:18420"/>
    </ligand>
</feature>
<dbReference type="InterPro" id="IPR027421">
    <property type="entry name" value="DNA_pol_lamdba_lyase_dom_sf"/>
</dbReference>
<evidence type="ECO:0000256" key="15">
    <source>
        <dbReference type="PIRSR" id="PIRSR000817-1"/>
    </source>
</evidence>
<sequence>MFHATALPRMRKRPRPEEVACPGREDVKFRDVRLYLVEMKMGRSRRSFLTQLARSKGFMVEEVLSNRVTHVVSESSQAPVLWAWLKERAPQDLPNMHVVNITWFTDSMRESRPVAVETRHLIQDTLPAIPEGGAPAAEVSQYACQRRTTTDNYNVVFTDAFEVLAECYEFNQMDGRCLAFRRAASVLKSLPRGLSSLEETHSLPCLGGHAKAIIGEILQHGRAFDVEKVLSDERYQTLKLFTSVYGVGPKTAEKWYRSGLRSLDHILADQSIQLNHMQQNGFLHYGDISRAVSKAEARALTKAIGETVQAITPDALLALTGGFRRGKEFGHDVDIIFTTLELGMEENLLLAVIKSLEKQGILLYCDYQASTFDLTKLPTHSFEAMDHFAKCFLILRLEASQVEEGLNSPVEDIRGWRAVRVDLVSPPVDRYAFALLGWTGSRQFERDLRRFARKERRMLLDNHGLYDKTKEEFLAAGTEKDIFDHLGLEYMEPWQRNA</sequence>
<dbReference type="Gene3D" id="3.30.210.10">
    <property type="entry name" value="DNA polymerase, thumb domain"/>
    <property type="match status" value="1"/>
</dbReference>
<dbReference type="InterPro" id="IPR029398">
    <property type="entry name" value="PolB_thumb"/>
</dbReference>
<dbReference type="FunFam" id="3.40.50.10190:FF:000035">
    <property type="entry name" value="DNA-directed DNA/RNA polymerase mu"/>
    <property type="match status" value="1"/>
</dbReference>
<dbReference type="FunFam" id="1.10.150.20:FF:000010">
    <property type="entry name" value="DNA polymerase lambda"/>
    <property type="match status" value="1"/>
</dbReference>
<accession>Q75U67</accession>
<evidence type="ECO:0000256" key="14">
    <source>
        <dbReference type="PIRNR" id="PIRNR000817"/>
    </source>
</evidence>
<dbReference type="PIRSF" id="PIRSF000817">
    <property type="entry name" value="DNA_NT"/>
    <property type="match status" value="1"/>
</dbReference>
<dbReference type="PANTHER" id="PTHR11276">
    <property type="entry name" value="DNA POLYMERASE TYPE-X FAMILY MEMBER"/>
    <property type="match status" value="1"/>
</dbReference>
<feature type="binding site" evidence="15">
    <location>
        <position position="334"/>
    </location>
    <ligand>
        <name>Mg(2+)</name>
        <dbReference type="ChEBI" id="CHEBI:18420"/>
    </ligand>
</feature>
<dbReference type="EC" id="2.7.7.31" evidence="4 14"/>
<dbReference type="Pfam" id="PF14791">
    <property type="entry name" value="DNA_pol_B_thumb"/>
    <property type="match status" value="1"/>
</dbReference>
<dbReference type="InterPro" id="IPR001726">
    <property type="entry name" value="TdT/Mu"/>
</dbReference>
<dbReference type="InterPro" id="IPR037160">
    <property type="entry name" value="DNA_Pol_thumb_sf"/>
</dbReference>
<dbReference type="PANTHER" id="PTHR11276:SF21">
    <property type="entry name" value="DNA NUCLEOTIDYLEXOTRANSFERASE"/>
    <property type="match status" value="1"/>
</dbReference>
<dbReference type="Gene3D" id="3.40.50.10190">
    <property type="entry name" value="BRCT domain"/>
    <property type="match status" value="1"/>
</dbReference>
<dbReference type="OrthoDB" id="205514at2759"/>
<dbReference type="AlphaFoldDB" id="Q75U67"/>
<dbReference type="SUPFAM" id="SSF81585">
    <property type="entry name" value="PsbU/PolX domain-like"/>
    <property type="match status" value="1"/>
</dbReference>
<dbReference type="GeneID" id="445927"/>
<dbReference type="Pfam" id="PF14716">
    <property type="entry name" value="HHH_8"/>
    <property type="match status" value="1"/>
</dbReference>
<dbReference type="Gene3D" id="1.10.150.20">
    <property type="entry name" value="5' to 3' exonuclease, C-terminal subdomain"/>
    <property type="match status" value="1"/>
</dbReference>
<dbReference type="PRINTS" id="PR00871">
    <property type="entry name" value="DNAPOLXTDT"/>
</dbReference>
<dbReference type="PROSITE" id="PS50172">
    <property type="entry name" value="BRCT"/>
    <property type="match status" value="1"/>
</dbReference>
<dbReference type="Gene3D" id="1.10.150.110">
    <property type="entry name" value="DNA polymerase beta, N-terminal domain-like"/>
    <property type="match status" value="1"/>
</dbReference>
<dbReference type="InterPro" id="IPR001357">
    <property type="entry name" value="BRCT_dom"/>
</dbReference>
<dbReference type="FunFam" id="1.10.150.110:FF:000003">
    <property type="entry name" value="DNA polymerase mu"/>
    <property type="match status" value="1"/>
</dbReference>
<proteinExistence type="evidence at transcript level"/>
<dbReference type="GO" id="GO:0006303">
    <property type="term" value="P:double-strand break repair via nonhomologous end joining"/>
    <property type="evidence" value="ECO:0007669"/>
    <property type="project" value="TreeGrafter"/>
</dbReference>
<dbReference type="PRINTS" id="PR00869">
    <property type="entry name" value="DNAPOLX"/>
</dbReference>
<dbReference type="InterPro" id="IPR022312">
    <property type="entry name" value="DNA_pol_X"/>
</dbReference>
<keyword evidence="7 14" id="KW-0808">Transferase</keyword>
<comment type="cofactor">
    <cofactor evidence="1 14 15">
        <name>Mg(2+)</name>
        <dbReference type="ChEBI" id="CHEBI:18420"/>
    </cofactor>
</comment>
<dbReference type="PIRSF" id="PIRSF501175">
    <property type="entry name" value="TDT"/>
    <property type="match status" value="1"/>
</dbReference>
<dbReference type="EMBL" id="AB126321">
    <property type="protein sequence ID" value="BAD02935.1"/>
    <property type="molecule type" value="mRNA"/>
</dbReference>